<reference evidence="3 4" key="1">
    <citation type="submission" date="2020-03" db="EMBL/GenBank/DDBJ databases">
        <title>Whole genome shotgun sequence of Phytohabitans rumicis NBRC 108638.</title>
        <authorList>
            <person name="Komaki H."/>
            <person name="Tamura T."/>
        </authorList>
    </citation>
    <scope>NUCLEOTIDE SEQUENCE [LARGE SCALE GENOMIC DNA]</scope>
    <source>
        <strain evidence="3 4">NBRC 108638</strain>
    </source>
</reference>
<dbReference type="Pfam" id="PF00931">
    <property type="entry name" value="NB-ARC"/>
    <property type="match status" value="1"/>
</dbReference>
<proteinExistence type="predicted"/>
<feature type="region of interest" description="Disordered" evidence="1">
    <location>
        <begin position="1"/>
        <end position="24"/>
    </location>
</feature>
<dbReference type="InterPro" id="IPR002182">
    <property type="entry name" value="NB-ARC"/>
</dbReference>
<dbReference type="SMART" id="SM00028">
    <property type="entry name" value="TPR"/>
    <property type="match status" value="5"/>
</dbReference>
<name>A0A6V8LLQ7_9ACTN</name>
<organism evidence="3 4">
    <name type="scientific">Phytohabitans rumicis</name>
    <dbReference type="NCBI Taxonomy" id="1076125"/>
    <lineage>
        <taxon>Bacteria</taxon>
        <taxon>Bacillati</taxon>
        <taxon>Actinomycetota</taxon>
        <taxon>Actinomycetes</taxon>
        <taxon>Micromonosporales</taxon>
        <taxon>Micromonosporaceae</taxon>
    </lineage>
</organism>
<dbReference type="Gene3D" id="1.10.10.10">
    <property type="entry name" value="Winged helix-like DNA-binding domain superfamily/Winged helix DNA-binding domain"/>
    <property type="match status" value="1"/>
</dbReference>
<gene>
    <name evidence="3" type="ORF">Prum_092010</name>
</gene>
<dbReference type="SUPFAM" id="SSF48452">
    <property type="entry name" value="TPR-like"/>
    <property type="match status" value="2"/>
</dbReference>
<dbReference type="InterPro" id="IPR003593">
    <property type="entry name" value="AAA+_ATPase"/>
</dbReference>
<dbReference type="Proteomes" id="UP000482960">
    <property type="component" value="Unassembled WGS sequence"/>
</dbReference>
<dbReference type="InterPro" id="IPR027417">
    <property type="entry name" value="P-loop_NTPase"/>
</dbReference>
<feature type="compositionally biased region" description="Low complexity" evidence="1">
    <location>
        <begin position="1"/>
        <end position="10"/>
    </location>
</feature>
<dbReference type="Gene3D" id="1.25.40.10">
    <property type="entry name" value="Tetratricopeptide repeat domain"/>
    <property type="match status" value="1"/>
</dbReference>
<dbReference type="SUPFAM" id="SSF52540">
    <property type="entry name" value="P-loop containing nucleoside triphosphate hydrolases"/>
    <property type="match status" value="1"/>
</dbReference>
<dbReference type="GO" id="GO:0043531">
    <property type="term" value="F:ADP binding"/>
    <property type="evidence" value="ECO:0007669"/>
    <property type="project" value="InterPro"/>
</dbReference>
<dbReference type="AlphaFoldDB" id="A0A6V8LLQ7"/>
<reference evidence="3 4" key="2">
    <citation type="submission" date="2020-03" db="EMBL/GenBank/DDBJ databases">
        <authorList>
            <person name="Ichikawa N."/>
            <person name="Kimura A."/>
            <person name="Kitahashi Y."/>
            <person name="Uohara A."/>
        </authorList>
    </citation>
    <scope>NUCLEOTIDE SEQUENCE [LARGE SCALE GENOMIC DNA]</scope>
    <source>
        <strain evidence="3 4">NBRC 108638</strain>
    </source>
</reference>
<protein>
    <recommendedName>
        <fullName evidence="2">AAA+ ATPase domain-containing protein</fullName>
    </recommendedName>
</protein>
<keyword evidence="4" id="KW-1185">Reference proteome</keyword>
<dbReference type="InterPro" id="IPR036388">
    <property type="entry name" value="WH-like_DNA-bd_sf"/>
</dbReference>
<dbReference type="RefSeq" id="WP_173083185.1">
    <property type="nucleotide sequence ID" value="NZ_BAABJB010000021.1"/>
</dbReference>
<evidence type="ECO:0000313" key="3">
    <source>
        <dbReference type="EMBL" id="GFJ95559.1"/>
    </source>
</evidence>
<comment type="caution">
    <text evidence="3">The sequence shown here is derived from an EMBL/GenBank/DDBJ whole genome shotgun (WGS) entry which is preliminary data.</text>
</comment>
<dbReference type="InterPro" id="IPR019734">
    <property type="entry name" value="TPR_rpt"/>
</dbReference>
<evidence type="ECO:0000259" key="2">
    <source>
        <dbReference type="SMART" id="SM00382"/>
    </source>
</evidence>
<dbReference type="Gene3D" id="3.40.50.300">
    <property type="entry name" value="P-loop containing nucleotide triphosphate hydrolases"/>
    <property type="match status" value="1"/>
</dbReference>
<dbReference type="PANTHER" id="PTHR47691:SF3">
    <property type="entry name" value="HTH-TYPE TRANSCRIPTIONAL REGULATOR RV0890C-RELATED"/>
    <property type="match status" value="1"/>
</dbReference>
<sequence length="805" mass="87153">MTETPEGTGEPVPPSPSTVSGSGLVAGGDVRLVGTYVAGRDLIIHQHPQQPVAAPSGIHMLPAHVIDFAGRDDDIRQALSWFEAGSGSRQAVPVLAIAGKAGVGKTTLAVHLGHELADRYPDGQLYVNLRGVEAERLDPAEVLSGFLRAFGVAGAAIPQELEERASLYRQFLYDRRMLVLLDNAASEAQVRPLLPGSPGCAVIVTSRPLLTALPGARLLTLDVMPPAQSIDLLAKILGESRVAGGESAAAEIAELCGHLPLALRIAAARLAARPRWPLTHLATRLRDEGTRIAELRAGDLEVRAAFALSYEGLAEADRQAFRRLGLIRASDFAAWVAAAVLDTDVPTAEEALERLVDAQLLESDGFDATGQPRYRFHDLLRSFARERMRAEEEPAELGAASGRFLGAYLALSKRGLYLLAPNSKRDPLASRATQWPPPGLDIDELMRPTPFSWFLVETQGIVAAVTQAYEAGLWDMTWELADPLHFHCRVFALWKPWTTTHELAVEAARRADNPRGEAFILRNLGNAYRDAGLPAKAVACYEASLDLGRRLDSRLIQAAALNGAGEVTLDRGRLVTARSYLEQAQAAWTDAEDWTGVAYGHTHLAVVYADQRLLDQAEEHAAESLRMQTQFRDRSGEAYARMTLGRIARLRDRPADAVAAYERCLEIYAEIGERLGAADARVSMAQAHRDQGRHEEAARRLDEAITTYLDFGGGRRRAIAFTVLAALDRDEGRLQAAAERLAEAIAVLRGADDILNEARAQLELARVRHAAGDAGAQEAVAAAISGFEQAGSPEVDEARALAERV</sequence>
<dbReference type="EMBL" id="BLPG01000001">
    <property type="protein sequence ID" value="GFJ95559.1"/>
    <property type="molecule type" value="Genomic_DNA"/>
</dbReference>
<accession>A0A6V8LLQ7</accession>
<dbReference type="InterPro" id="IPR011990">
    <property type="entry name" value="TPR-like_helical_dom_sf"/>
</dbReference>
<evidence type="ECO:0000313" key="4">
    <source>
        <dbReference type="Proteomes" id="UP000482960"/>
    </source>
</evidence>
<dbReference type="PANTHER" id="PTHR47691">
    <property type="entry name" value="REGULATOR-RELATED"/>
    <property type="match status" value="1"/>
</dbReference>
<feature type="domain" description="AAA+ ATPase" evidence="2">
    <location>
        <begin position="91"/>
        <end position="225"/>
    </location>
</feature>
<dbReference type="SMART" id="SM00382">
    <property type="entry name" value="AAA"/>
    <property type="match status" value="1"/>
</dbReference>
<dbReference type="Pfam" id="PF13424">
    <property type="entry name" value="TPR_12"/>
    <property type="match status" value="2"/>
</dbReference>
<evidence type="ECO:0000256" key="1">
    <source>
        <dbReference type="SAM" id="MobiDB-lite"/>
    </source>
</evidence>
<dbReference type="PRINTS" id="PR00364">
    <property type="entry name" value="DISEASERSIST"/>
</dbReference>